<keyword evidence="2" id="KW-0539">Nucleus</keyword>
<dbReference type="PRINTS" id="PR00053">
    <property type="entry name" value="FORKHEAD"/>
</dbReference>
<dbReference type="EMBL" id="JAACJL010000045">
    <property type="protein sequence ID" value="KAF4613745.1"/>
    <property type="molecule type" value="Genomic_DNA"/>
</dbReference>
<dbReference type="PANTHER" id="PTHR11829">
    <property type="entry name" value="FORKHEAD BOX PROTEIN"/>
    <property type="match status" value="1"/>
</dbReference>
<accession>A0A8H4QMA0</accession>
<evidence type="ECO:0000256" key="2">
    <source>
        <dbReference type="PROSITE-ProRule" id="PRU00089"/>
    </source>
</evidence>
<reference evidence="4 5" key="1">
    <citation type="submission" date="2019-12" db="EMBL/GenBank/DDBJ databases">
        <authorList>
            <person name="Floudas D."/>
            <person name="Bentzer J."/>
            <person name="Ahren D."/>
            <person name="Johansson T."/>
            <person name="Persson P."/>
            <person name="Tunlid A."/>
        </authorList>
    </citation>
    <scope>NUCLEOTIDE SEQUENCE [LARGE SCALE GENOMIC DNA]</scope>
    <source>
        <strain evidence="4 5">CBS 102.39</strain>
    </source>
</reference>
<dbReference type="Gene3D" id="1.10.10.10">
    <property type="entry name" value="Winged helix-like DNA-binding domain superfamily/Winged helix DNA-binding domain"/>
    <property type="match status" value="1"/>
</dbReference>
<evidence type="ECO:0000313" key="4">
    <source>
        <dbReference type="EMBL" id="KAF4613745.1"/>
    </source>
</evidence>
<evidence type="ECO:0000313" key="5">
    <source>
        <dbReference type="Proteomes" id="UP000521872"/>
    </source>
</evidence>
<dbReference type="InterPro" id="IPR050211">
    <property type="entry name" value="FOX_domain-containing"/>
</dbReference>
<dbReference type="InterPro" id="IPR036388">
    <property type="entry name" value="WH-like_DNA-bd_sf"/>
</dbReference>
<dbReference type="GO" id="GO:0000978">
    <property type="term" value="F:RNA polymerase II cis-regulatory region sequence-specific DNA binding"/>
    <property type="evidence" value="ECO:0007669"/>
    <property type="project" value="TreeGrafter"/>
</dbReference>
<dbReference type="SUPFAM" id="SSF46785">
    <property type="entry name" value="Winged helix' DNA-binding domain"/>
    <property type="match status" value="1"/>
</dbReference>
<comment type="caution">
    <text evidence="4">The sequence shown here is derived from an EMBL/GenBank/DDBJ whole genome shotgun (WGS) entry which is preliminary data.</text>
</comment>
<dbReference type="InterPro" id="IPR036390">
    <property type="entry name" value="WH_DNA-bd_sf"/>
</dbReference>
<proteinExistence type="predicted"/>
<organism evidence="4 5">
    <name type="scientific">Agrocybe pediades</name>
    <dbReference type="NCBI Taxonomy" id="84607"/>
    <lineage>
        <taxon>Eukaryota</taxon>
        <taxon>Fungi</taxon>
        <taxon>Dikarya</taxon>
        <taxon>Basidiomycota</taxon>
        <taxon>Agaricomycotina</taxon>
        <taxon>Agaricomycetes</taxon>
        <taxon>Agaricomycetidae</taxon>
        <taxon>Agaricales</taxon>
        <taxon>Agaricineae</taxon>
        <taxon>Strophariaceae</taxon>
        <taxon>Agrocybe</taxon>
    </lineage>
</organism>
<feature type="domain" description="Fork-head" evidence="3">
    <location>
        <begin position="92"/>
        <end position="176"/>
    </location>
</feature>
<dbReference type="PROSITE" id="PS50039">
    <property type="entry name" value="FORK_HEAD_3"/>
    <property type="match status" value="1"/>
</dbReference>
<dbReference type="GO" id="GO:0005634">
    <property type="term" value="C:nucleus"/>
    <property type="evidence" value="ECO:0007669"/>
    <property type="project" value="UniProtKB-SubCell"/>
</dbReference>
<name>A0A8H4QMA0_9AGAR</name>
<feature type="DNA-binding region" description="Fork-head" evidence="2">
    <location>
        <begin position="92"/>
        <end position="176"/>
    </location>
</feature>
<dbReference type="Proteomes" id="UP000521872">
    <property type="component" value="Unassembled WGS sequence"/>
</dbReference>
<keyword evidence="1 2" id="KW-0238">DNA-binding</keyword>
<dbReference type="InterPro" id="IPR001766">
    <property type="entry name" value="Fork_head_dom"/>
</dbReference>
<gene>
    <name evidence="4" type="ORF">D9613_008015</name>
</gene>
<evidence type="ECO:0000256" key="1">
    <source>
        <dbReference type="ARBA" id="ARBA00023125"/>
    </source>
</evidence>
<dbReference type="Pfam" id="PF00250">
    <property type="entry name" value="Forkhead"/>
    <property type="match status" value="1"/>
</dbReference>
<dbReference type="GO" id="GO:0000981">
    <property type="term" value="F:DNA-binding transcription factor activity, RNA polymerase II-specific"/>
    <property type="evidence" value="ECO:0007669"/>
    <property type="project" value="TreeGrafter"/>
</dbReference>
<dbReference type="SMART" id="SM00339">
    <property type="entry name" value="FH"/>
    <property type="match status" value="1"/>
</dbReference>
<dbReference type="PANTHER" id="PTHR11829:SF343">
    <property type="entry name" value="FORK-HEAD DOMAIN-CONTAINING PROTEIN"/>
    <property type="match status" value="1"/>
</dbReference>
<keyword evidence="5" id="KW-1185">Reference proteome</keyword>
<sequence>MSFNSAQYYNLPSYYVDETFNDQLMGSFYSTDNVLGSPNPGFYIEDLPSEQETEDFLRKSLKTPIPDEVPFTLRALGDHNPIKDSRTPMHDLIKFAIWQSPHKRLTLSQIYDAIGDRWPFLNVPEDKPWQRSIRHSLSLKAMFVQVPRPLNEPGKGNYWVIDMRNGTGDSRARVRRQGISSSQGSSSTHQMNICYDEFRVDEEEVFLNPPGPSVFYDAQTNQDFLLTSQDASALWYTNYPSDYTMPQ</sequence>
<dbReference type="AlphaFoldDB" id="A0A8H4QMA0"/>
<protein>
    <recommendedName>
        <fullName evidence="3">Fork-head domain-containing protein</fullName>
    </recommendedName>
</protein>
<comment type="subcellular location">
    <subcellularLocation>
        <location evidence="2">Nucleus</location>
    </subcellularLocation>
</comment>
<dbReference type="CDD" id="cd00059">
    <property type="entry name" value="FH_FOX"/>
    <property type="match status" value="1"/>
</dbReference>
<evidence type="ECO:0000259" key="3">
    <source>
        <dbReference type="PROSITE" id="PS50039"/>
    </source>
</evidence>